<gene>
    <name evidence="1" type="ORF">NUW54_g7834</name>
</gene>
<protein>
    <submittedName>
        <fullName evidence="1">Uncharacterized protein</fullName>
    </submittedName>
</protein>
<evidence type="ECO:0000313" key="2">
    <source>
        <dbReference type="Proteomes" id="UP001144978"/>
    </source>
</evidence>
<dbReference type="Proteomes" id="UP001144978">
    <property type="component" value="Unassembled WGS sequence"/>
</dbReference>
<proteinExistence type="predicted"/>
<accession>A0ACC1PI41</accession>
<keyword evidence="2" id="KW-1185">Reference proteome</keyword>
<reference evidence="1" key="1">
    <citation type="submission" date="2022-08" db="EMBL/GenBank/DDBJ databases">
        <title>Genome Sequence of Pycnoporus sanguineus.</title>
        <authorList>
            <person name="Buettner E."/>
        </authorList>
    </citation>
    <scope>NUCLEOTIDE SEQUENCE</scope>
    <source>
        <strain evidence="1">CG-C14</strain>
    </source>
</reference>
<sequence>MGGTSHKHHGLYQTHQLPAKGLDHHSSICITHRPEQLTHGLLKRLETYSIPTHLLLIGVPPFIGTALLRHTLSPSQAALISVFAFSMTLLISTALYRLSPFHPLAKYRGPLSCKLTKFWLACLSLGGRQHLYIKSLHERYGDVVRIGPNELSFRDPSVLTGMLGVGRIPKGPHIAGRVLSTTDLPLPGIMDPEMHSERWKPWARAFSASALREYEPTIARRANQLIQVLEKQEQEVMIGKFFNYFAYDFMCDMVFGGGSELLRDGDKDNVWHLIEDALLLSTPRSITRSLPPTTASHRCHRRPSSLVLKDIVALHSPDHQNNDDQPDKPHPPIQQLLDDGVLAVVAGSDTTSSALTSLVFCLLSHPNAMKRLQAEVDEYYPAGENACYLKHHREMHYLTAVINETLRLYPPVPTGTQRRVPHRSQGVMLET</sequence>
<dbReference type="EMBL" id="JANSHE010002325">
    <property type="protein sequence ID" value="KAJ2992866.1"/>
    <property type="molecule type" value="Genomic_DNA"/>
</dbReference>
<organism evidence="1 2">
    <name type="scientific">Trametes sanguinea</name>
    <dbReference type="NCBI Taxonomy" id="158606"/>
    <lineage>
        <taxon>Eukaryota</taxon>
        <taxon>Fungi</taxon>
        <taxon>Dikarya</taxon>
        <taxon>Basidiomycota</taxon>
        <taxon>Agaricomycotina</taxon>
        <taxon>Agaricomycetes</taxon>
        <taxon>Polyporales</taxon>
        <taxon>Polyporaceae</taxon>
        <taxon>Trametes</taxon>
    </lineage>
</organism>
<name>A0ACC1PI41_9APHY</name>
<evidence type="ECO:0000313" key="1">
    <source>
        <dbReference type="EMBL" id="KAJ2992866.1"/>
    </source>
</evidence>
<comment type="caution">
    <text evidence="1">The sequence shown here is derived from an EMBL/GenBank/DDBJ whole genome shotgun (WGS) entry which is preliminary data.</text>
</comment>